<comment type="subcellular location">
    <subcellularLocation>
        <location evidence="1">Membrane</location>
        <topology evidence="1">Single-pass membrane protein</topology>
    </subcellularLocation>
    <subcellularLocation>
        <location evidence="2">Mitochondrion</location>
    </subcellularLocation>
</comment>
<keyword evidence="4 11" id="KW-0812">Transmembrane</keyword>
<comment type="similarity">
    <text evidence="3">Belongs to the CCDC90 family.</text>
</comment>
<name>A0A9W8DWI4_9FUNG</name>
<accession>A0A9W8DWI4</accession>
<dbReference type="Gene3D" id="1.20.5.340">
    <property type="match status" value="1"/>
</dbReference>
<keyword evidence="7 10" id="KW-0175">Coiled coil</keyword>
<dbReference type="Proteomes" id="UP001150569">
    <property type="component" value="Unassembled WGS sequence"/>
</dbReference>
<feature type="coiled-coil region" evidence="10">
    <location>
        <begin position="124"/>
        <end position="155"/>
    </location>
</feature>
<organism evidence="12 13">
    <name type="scientific">Tieghemiomyces parasiticus</name>
    <dbReference type="NCBI Taxonomy" id="78921"/>
    <lineage>
        <taxon>Eukaryota</taxon>
        <taxon>Fungi</taxon>
        <taxon>Fungi incertae sedis</taxon>
        <taxon>Zoopagomycota</taxon>
        <taxon>Kickxellomycotina</taxon>
        <taxon>Dimargaritomycetes</taxon>
        <taxon>Dimargaritales</taxon>
        <taxon>Dimargaritaceae</taxon>
        <taxon>Tieghemiomyces</taxon>
    </lineage>
</organism>
<dbReference type="PANTHER" id="PTHR14360:SF1">
    <property type="entry name" value="PROTEIN FMP32, MITOCHONDRIAL"/>
    <property type="match status" value="1"/>
</dbReference>
<dbReference type="GO" id="GO:0016020">
    <property type="term" value="C:membrane"/>
    <property type="evidence" value="ECO:0007669"/>
    <property type="project" value="UniProtKB-SubCell"/>
</dbReference>
<evidence type="ECO:0000256" key="9">
    <source>
        <dbReference type="ARBA" id="ARBA00023136"/>
    </source>
</evidence>
<reference evidence="12" key="1">
    <citation type="submission" date="2022-07" db="EMBL/GenBank/DDBJ databases">
        <title>Phylogenomic reconstructions and comparative analyses of Kickxellomycotina fungi.</title>
        <authorList>
            <person name="Reynolds N.K."/>
            <person name="Stajich J.E."/>
            <person name="Barry K."/>
            <person name="Grigoriev I.V."/>
            <person name="Crous P."/>
            <person name="Smith M.E."/>
        </authorList>
    </citation>
    <scope>NUCLEOTIDE SEQUENCE</scope>
    <source>
        <strain evidence="12">RSA 861</strain>
    </source>
</reference>
<evidence type="ECO:0000256" key="10">
    <source>
        <dbReference type="SAM" id="Coils"/>
    </source>
</evidence>
<gene>
    <name evidence="12" type="primary">FMP32_2</name>
    <name evidence="12" type="ORF">IWQ60_003378</name>
</gene>
<dbReference type="AlphaFoldDB" id="A0A9W8DWI4"/>
<proteinExistence type="inferred from homology"/>
<evidence type="ECO:0000256" key="1">
    <source>
        <dbReference type="ARBA" id="ARBA00004167"/>
    </source>
</evidence>
<keyword evidence="6 11" id="KW-1133">Transmembrane helix</keyword>
<keyword evidence="8" id="KW-0496">Mitochondrion</keyword>
<evidence type="ECO:0000256" key="11">
    <source>
        <dbReference type="SAM" id="Phobius"/>
    </source>
</evidence>
<sequence>MLLPARHGYQRVPALASWLRAGAAPSIQLIPTVAFRRTTRAPYSAAPENHFDTFKLNQKLQDRGFSPEQSEAVMGCLQDVIKDSILNFKKEMVTKSDQEKNVYMYKVDFAQLKSEIQMLEKNDYTMMKSDITKLVAEVEKLKQKLKEEITRSQAGVRLDMNLEKGRIRDESGTQMLRVKEANTKIEGEIANLRTQMETIKFQILQYMIGTITGTGALILAYMRMFR</sequence>
<evidence type="ECO:0000256" key="6">
    <source>
        <dbReference type="ARBA" id="ARBA00022989"/>
    </source>
</evidence>
<keyword evidence="9 11" id="KW-0472">Membrane</keyword>
<evidence type="ECO:0000313" key="12">
    <source>
        <dbReference type="EMBL" id="KAJ1926939.1"/>
    </source>
</evidence>
<dbReference type="FunFam" id="1.20.5.340:FF:000018">
    <property type="entry name" value="Mitochondrial protein FMP32"/>
    <property type="match status" value="1"/>
</dbReference>
<dbReference type="PANTHER" id="PTHR14360">
    <property type="entry name" value="PROTEIN FMP32, MITOCHONDRIAL"/>
    <property type="match status" value="1"/>
</dbReference>
<protein>
    <submittedName>
        <fullName evidence="12">Protein fmp32, mitochondrial</fullName>
    </submittedName>
</protein>
<evidence type="ECO:0000256" key="7">
    <source>
        <dbReference type="ARBA" id="ARBA00023054"/>
    </source>
</evidence>
<dbReference type="GO" id="GO:0005739">
    <property type="term" value="C:mitochondrion"/>
    <property type="evidence" value="ECO:0007669"/>
    <property type="project" value="UniProtKB-SubCell"/>
</dbReference>
<evidence type="ECO:0000313" key="13">
    <source>
        <dbReference type="Proteomes" id="UP001150569"/>
    </source>
</evidence>
<evidence type="ECO:0000256" key="8">
    <source>
        <dbReference type="ARBA" id="ARBA00023128"/>
    </source>
</evidence>
<dbReference type="OrthoDB" id="889336at2759"/>
<dbReference type="Pfam" id="PF07798">
    <property type="entry name" value="CCDC90-like"/>
    <property type="match status" value="1"/>
</dbReference>
<keyword evidence="13" id="KW-1185">Reference proteome</keyword>
<evidence type="ECO:0000256" key="2">
    <source>
        <dbReference type="ARBA" id="ARBA00004173"/>
    </source>
</evidence>
<evidence type="ECO:0000256" key="4">
    <source>
        <dbReference type="ARBA" id="ARBA00022692"/>
    </source>
</evidence>
<comment type="caution">
    <text evidence="12">The sequence shown here is derived from an EMBL/GenBank/DDBJ whole genome shotgun (WGS) entry which is preliminary data.</text>
</comment>
<feature type="transmembrane region" description="Helical" evidence="11">
    <location>
        <begin position="203"/>
        <end position="222"/>
    </location>
</feature>
<evidence type="ECO:0000256" key="5">
    <source>
        <dbReference type="ARBA" id="ARBA00022946"/>
    </source>
</evidence>
<dbReference type="EMBL" id="JANBPT010000143">
    <property type="protein sequence ID" value="KAJ1926939.1"/>
    <property type="molecule type" value="Genomic_DNA"/>
</dbReference>
<dbReference type="InterPro" id="IPR024461">
    <property type="entry name" value="CCDC90-like"/>
</dbReference>
<dbReference type="GO" id="GO:0033617">
    <property type="term" value="P:mitochondrial respiratory chain complex IV assembly"/>
    <property type="evidence" value="ECO:0007669"/>
    <property type="project" value="TreeGrafter"/>
</dbReference>
<keyword evidence="5" id="KW-0809">Transit peptide</keyword>
<evidence type="ECO:0000256" key="3">
    <source>
        <dbReference type="ARBA" id="ARBA00007224"/>
    </source>
</evidence>